<reference evidence="2" key="3">
    <citation type="submission" date="2022-01" db="UniProtKB">
        <authorList>
            <consortium name="EnsemblPlants"/>
        </authorList>
    </citation>
    <scope>IDENTIFICATION</scope>
    <source>
        <strain evidence="2">subsp. vulgare</strain>
    </source>
</reference>
<feature type="region of interest" description="Disordered" evidence="1">
    <location>
        <begin position="120"/>
        <end position="141"/>
    </location>
</feature>
<feature type="region of interest" description="Disordered" evidence="1">
    <location>
        <begin position="85"/>
        <end position="105"/>
    </location>
</feature>
<dbReference type="OrthoDB" id="1576084at2759"/>
<protein>
    <submittedName>
        <fullName evidence="2">Uncharacterized protein</fullName>
    </submittedName>
</protein>
<reference evidence="2" key="2">
    <citation type="submission" date="2020-10" db="EMBL/GenBank/DDBJ databases">
        <authorList>
            <person name="Scholz U."/>
            <person name="Mascher M."/>
            <person name="Fiebig A."/>
        </authorList>
    </citation>
    <scope>NUCLEOTIDE SEQUENCE [LARGE SCALE GENOMIC DNA]</scope>
    <source>
        <strain evidence="2">cv. Morex</strain>
    </source>
</reference>
<evidence type="ECO:0000313" key="3">
    <source>
        <dbReference type="Proteomes" id="UP000011116"/>
    </source>
</evidence>
<evidence type="ECO:0000256" key="1">
    <source>
        <dbReference type="SAM" id="MobiDB-lite"/>
    </source>
</evidence>
<dbReference type="GO" id="GO:0009507">
    <property type="term" value="C:chloroplast"/>
    <property type="evidence" value="ECO:0000318"/>
    <property type="project" value="GO_Central"/>
</dbReference>
<dbReference type="AlphaFoldDB" id="A0A8I6XI87"/>
<proteinExistence type="predicted"/>
<evidence type="ECO:0000313" key="2">
    <source>
        <dbReference type="EnsemblPlants" id="HORVU.MOREX.r3.4HG0378780.1.CDS1"/>
    </source>
</evidence>
<reference evidence="3" key="1">
    <citation type="journal article" date="2012" name="Nature">
        <title>A physical, genetic and functional sequence assembly of the barley genome.</title>
        <authorList>
            <consortium name="The International Barley Genome Sequencing Consortium"/>
            <person name="Mayer K.F."/>
            <person name="Waugh R."/>
            <person name="Brown J.W."/>
            <person name="Schulman A."/>
            <person name="Langridge P."/>
            <person name="Platzer M."/>
            <person name="Fincher G.B."/>
            <person name="Muehlbauer G.J."/>
            <person name="Sato K."/>
            <person name="Close T.J."/>
            <person name="Wise R.P."/>
            <person name="Stein N."/>
        </authorList>
    </citation>
    <scope>NUCLEOTIDE SEQUENCE [LARGE SCALE GENOMIC DNA]</scope>
    <source>
        <strain evidence="3">cv. Morex</strain>
    </source>
</reference>
<dbReference type="PANTHER" id="PTHR37758">
    <property type="entry name" value="OS03G0334300 PROTEIN"/>
    <property type="match status" value="1"/>
</dbReference>
<dbReference type="PANTHER" id="PTHR37758:SF1">
    <property type="entry name" value="OS03G0334300 PROTEIN"/>
    <property type="match status" value="1"/>
</dbReference>
<feature type="compositionally biased region" description="Basic and acidic residues" evidence="1">
    <location>
        <begin position="89"/>
        <end position="103"/>
    </location>
</feature>
<feature type="compositionally biased region" description="Polar residues" evidence="1">
    <location>
        <begin position="130"/>
        <end position="141"/>
    </location>
</feature>
<dbReference type="KEGG" id="hvg:123446509"/>
<gene>
    <name evidence="2" type="primary">LOC123446509</name>
</gene>
<organism evidence="2 3">
    <name type="scientific">Hordeum vulgare subsp. vulgare</name>
    <name type="common">Domesticated barley</name>
    <dbReference type="NCBI Taxonomy" id="112509"/>
    <lineage>
        <taxon>Eukaryota</taxon>
        <taxon>Viridiplantae</taxon>
        <taxon>Streptophyta</taxon>
        <taxon>Embryophyta</taxon>
        <taxon>Tracheophyta</taxon>
        <taxon>Spermatophyta</taxon>
        <taxon>Magnoliopsida</taxon>
        <taxon>Liliopsida</taxon>
        <taxon>Poales</taxon>
        <taxon>Poaceae</taxon>
        <taxon>BOP clade</taxon>
        <taxon>Pooideae</taxon>
        <taxon>Triticodae</taxon>
        <taxon>Triticeae</taxon>
        <taxon>Hordeinae</taxon>
        <taxon>Hordeum</taxon>
    </lineage>
</organism>
<dbReference type="GeneID" id="123446509"/>
<dbReference type="Proteomes" id="UP000011116">
    <property type="component" value="Chromosome 4H"/>
</dbReference>
<dbReference type="RefSeq" id="XP_044979021.1">
    <property type="nucleotide sequence ID" value="XM_045123086.1"/>
</dbReference>
<sequence>MQPATATATVVPVRPSLRAVPRSLASAERLGMGRAATCTTALRAQCGLGAGAEPVEARKEDGPLPQELVQEEDKVLAPEQLELLEDEAMAGKDEGRSPTDYGRRAHIFQESSRVFRALKERRDEDGGATATAQASNNTPHS</sequence>
<accession>A0A8I6XI87</accession>
<dbReference type="EnsemblPlants" id="HORVU.MOREX.r3.4HG0378780.1">
    <property type="protein sequence ID" value="HORVU.MOREX.r3.4HG0378780.1.CDS1"/>
    <property type="gene ID" value="HORVU.MOREX.r3.4HG0378780"/>
</dbReference>
<keyword evidence="3" id="KW-1185">Reference proteome</keyword>
<dbReference type="Gramene" id="HORVU.MOREX.r2.4HG0315030.1">
    <property type="protein sequence ID" value="HORVU.MOREX.r2.4HG0315030.1.CDS.1"/>
    <property type="gene ID" value="HORVU.MOREX.r2.4HG0315030"/>
</dbReference>
<name>A0A8I6XI87_HORVV</name>
<dbReference type="Gramene" id="HORVU.MOREX.r3.4HG0378780.1">
    <property type="protein sequence ID" value="HORVU.MOREX.r3.4HG0378780.1.CDS1"/>
    <property type="gene ID" value="HORVU.MOREX.r3.4HG0378780"/>
</dbReference>